<dbReference type="AlphaFoldDB" id="A0A7J6MXF4"/>
<dbReference type="Proteomes" id="UP000574390">
    <property type="component" value="Unassembled WGS sequence"/>
</dbReference>
<dbReference type="Proteomes" id="UP000541610">
    <property type="component" value="Unassembled WGS sequence"/>
</dbReference>
<name>A0A7J6MXF4_PEROL</name>
<accession>A0A7J6MXF4</accession>
<proteinExistence type="predicted"/>
<feature type="region of interest" description="Disordered" evidence="1">
    <location>
        <begin position="46"/>
        <end position="73"/>
    </location>
</feature>
<gene>
    <name evidence="2" type="ORF">FOZ60_000685</name>
    <name evidence="3" type="ORF">FOZ62_021886</name>
</gene>
<comment type="caution">
    <text evidence="2">The sequence shown here is derived from an EMBL/GenBank/DDBJ whole genome shotgun (WGS) entry which is preliminary data.</text>
</comment>
<evidence type="ECO:0000256" key="1">
    <source>
        <dbReference type="SAM" id="MobiDB-lite"/>
    </source>
</evidence>
<dbReference type="EMBL" id="JABANM010037119">
    <property type="protein sequence ID" value="KAF4684917.1"/>
    <property type="molecule type" value="Genomic_DNA"/>
</dbReference>
<evidence type="ECO:0000313" key="2">
    <source>
        <dbReference type="EMBL" id="KAF4676309.1"/>
    </source>
</evidence>
<dbReference type="EMBL" id="JABANP010001077">
    <property type="protein sequence ID" value="KAF4676309.1"/>
    <property type="molecule type" value="Genomic_DNA"/>
</dbReference>
<evidence type="ECO:0000313" key="4">
    <source>
        <dbReference type="Proteomes" id="UP000541610"/>
    </source>
</evidence>
<evidence type="ECO:0000313" key="5">
    <source>
        <dbReference type="Proteomes" id="UP000574390"/>
    </source>
</evidence>
<organism evidence="2 4">
    <name type="scientific">Perkinsus olseni</name>
    <name type="common">Perkinsus atlanticus</name>
    <dbReference type="NCBI Taxonomy" id="32597"/>
    <lineage>
        <taxon>Eukaryota</taxon>
        <taxon>Sar</taxon>
        <taxon>Alveolata</taxon>
        <taxon>Perkinsozoa</taxon>
        <taxon>Perkinsea</taxon>
        <taxon>Perkinsida</taxon>
        <taxon>Perkinsidae</taxon>
        <taxon>Perkinsus</taxon>
    </lineage>
</organism>
<evidence type="ECO:0000313" key="3">
    <source>
        <dbReference type="EMBL" id="KAF4684917.1"/>
    </source>
</evidence>
<sequence length="95" mass="10171">MWNQHIALRAVGKTSFAAAVMAGSPSAMMNCGAPYSLPPARDRIEQEQSGMCGYGNQPVQEEGPDNRERSTTPSSTFLLMNAFTSSLNPRAGFSS</sequence>
<reference evidence="4 5" key="1">
    <citation type="submission" date="2020-04" db="EMBL/GenBank/DDBJ databases">
        <title>Perkinsus olseni comparative genomics.</title>
        <authorList>
            <person name="Bogema D.R."/>
        </authorList>
    </citation>
    <scope>NUCLEOTIDE SEQUENCE [LARGE SCALE GENOMIC DNA]</scope>
    <source>
        <strain evidence="2">00978-12</strain>
        <strain evidence="3">ATCC PRA-205</strain>
    </source>
</reference>
<protein>
    <submittedName>
        <fullName evidence="2">Uncharacterized protein</fullName>
    </submittedName>
</protein>